<sequence>MDVRFDNTFKLTSAALYLNLAHPFLTRNLQWAIRIFIFYVFYTPSFIFLIYSSFYDTFTKICTNLSISVLYCINLFNYGLLIIYKKPFMDMIKIVEENLRNSRELIDEDEKTVKEFTAKGIKAAKFWTFCCVLVGVMFSSKAVIGTSYSAFTGNFKPVAIHELTYPAYIEERKNGFLMYIVIFGFHTFYIVFTILMDAGFSPLGPIFILHACGQIQVAIQQVERLFLDNDIDVDDILNKLKNITRRLQNIYSFVDQIQYTHRLLYEMCLKASTIFVAISLFAIIESYKEGSLNFDLLCYSFSALLLCGIPCYYCEALLGKGAELRVAIYECGWERFWVPKSRSIILVLLTRTVRPLGIKTVFCTLSLEAFGDVINQVYTIFNVMNAAYN</sequence>
<dbReference type="PANTHER" id="PTHR21137">
    <property type="entry name" value="ODORANT RECEPTOR"/>
    <property type="match status" value="1"/>
</dbReference>
<comment type="similarity">
    <text evidence="10">Belongs to the insect chemoreceptor superfamily. Heteromeric odorant receptor channel (TC 1.A.69) family.</text>
</comment>
<organism evidence="12">
    <name type="scientific">Cydia pomonella</name>
    <name type="common">Codling moth</name>
    <dbReference type="NCBI Taxonomy" id="82600"/>
    <lineage>
        <taxon>Eukaryota</taxon>
        <taxon>Metazoa</taxon>
        <taxon>Ecdysozoa</taxon>
        <taxon>Arthropoda</taxon>
        <taxon>Hexapoda</taxon>
        <taxon>Insecta</taxon>
        <taxon>Pterygota</taxon>
        <taxon>Neoptera</taxon>
        <taxon>Endopterygota</taxon>
        <taxon>Lepidoptera</taxon>
        <taxon>Glossata</taxon>
        <taxon>Ditrysia</taxon>
        <taxon>Tortricoidea</taxon>
        <taxon>Tortricidae</taxon>
        <taxon>Olethreutinae</taxon>
        <taxon>Grapholitini</taxon>
        <taxon>Cydia</taxon>
    </lineage>
</organism>
<keyword evidence="6 10" id="KW-1133">Transmembrane helix</keyword>
<keyword evidence="8 10" id="KW-0675">Receptor</keyword>
<gene>
    <name evidence="12" type="primary">OR</name>
</gene>
<keyword evidence="3 10" id="KW-0716">Sensory transduction</keyword>
<dbReference type="GO" id="GO:0005886">
    <property type="term" value="C:plasma membrane"/>
    <property type="evidence" value="ECO:0007669"/>
    <property type="project" value="UniProtKB-SubCell"/>
</dbReference>
<evidence type="ECO:0000256" key="6">
    <source>
        <dbReference type="ARBA" id="ARBA00022989"/>
    </source>
</evidence>
<proteinExistence type="inferred from homology"/>
<reference evidence="12" key="1">
    <citation type="journal article" date="2016" name="Sci. Rep.">
        <title>The chemosensory receptors of codling moth Cydia pomonella-expression in larvae and adults.</title>
        <authorList>
            <person name="Walker W.B.III."/>
            <person name="Gonzalez F."/>
            <person name="Garczynski S.F."/>
            <person name="Witzgall P."/>
        </authorList>
    </citation>
    <scope>NUCLEOTIDE SEQUENCE</scope>
</reference>
<feature type="coiled-coil region" evidence="11">
    <location>
        <begin position="92"/>
        <end position="119"/>
    </location>
</feature>
<evidence type="ECO:0000256" key="11">
    <source>
        <dbReference type="SAM" id="Coils"/>
    </source>
</evidence>
<feature type="transmembrane region" description="Helical" evidence="10">
    <location>
        <begin position="31"/>
        <end position="53"/>
    </location>
</feature>
<evidence type="ECO:0000313" key="12">
    <source>
        <dbReference type="EMBL" id="JAP38445.1"/>
    </source>
</evidence>
<keyword evidence="7 10" id="KW-0472">Membrane</keyword>
<comment type="subcellular location">
    <subcellularLocation>
        <location evidence="1 10">Cell membrane</location>
        <topology evidence="1 10">Multi-pass membrane protein</topology>
    </subcellularLocation>
</comment>
<dbReference type="Pfam" id="PF02949">
    <property type="entry name" value="7tm_6"/>
    <property type="match status" value="1"/>
</dbReference>
<feature type="transmembrane region" description="Helical" evidence="10">
    <location>
        <begin position="176"/>
        <end position="196"/>
    </location>
</feature>
<feature type="transmembrane region" description="Helical" evidence="10">
    <location>
        <begin position="296"/>
        <end position="318"/>
    </location>
</feature>
<keyword evidence="4 10" id="KW-0812">Transmembrane</keyword>
<evidence type="ECO:0000256" key="2">
    <source>
        <dbReference type="ARBA" id="ARBA00022475"/>
    </source>
</evidence>
<accession>A0A0V0J0Y6</accession>
<evidence type="ECO:0000256" key="4">
    <source>
        <dbReference type="ARBA" id="ARBA00022692"/>
    </source>
</evidence>
<evidence type="ECO:0000256" key="9">
    <source>
        <dbReference type="ARBA" id="ARBA00023224"/>
    </source>
</evidence>
<keyword evidence="5 10" id="KW-0552">Olfaction</keyword>
<dbReference type="GO" id="GO:0007165">
    <property type="term" value="P:signal transduction"/>
    <property type="evidence" value="ECO:0007669"/>
    <property type="project" value="UniProtKB-KW"/>
</dbReference>
<dbReference type="AlphaFoldDB" id="A0A0V0J0Y6"/>
<keyword evidence="2" id="KW-1003">Cell membrane</keyword>
<name>A0A0V0J0Y6_CYDPO</name>
<keyword evidence="9 10" id="KW-0807">Transducer</keyword>
<evidence type="ECO:0000256" key="3">
    <source>
        <dbReference type="ARBA" id="ARBA00022606"/>
    </source>
</evidence>
<dbReference type="GO" id="GO:0005549">
    <property type="term" value="F:odorant binding"/>
    <property type="evidence" value="ECO:0007669"/>
    <property type="project" value="InterPro"/>
</dbReference>
<evidence type="ECO:0000256" key="1">
    <source>
        <dbReference type="ARBA" id="ARBA00004651"/>
    </source>
</evidence>
<dbReference type="InterPro" id="IPR004117">
    <property type="entry name" value="7tm6_olfct_rcpt"/>
</dbReference>
<evidence type="ECO:0000256" key="5">
    <source>
        <dbReference type="ARBA" id="ARBA00022725"/>
    </source>
</evidence>
<evidence type="ECO:0000256" key="7">
    <source>
        <dbReference type="ARBA" id="ARBA00023136"/>
    </source>
</evidence>
<feature type="transmembrane region" description="Helical" evidence="10">
    <location>
        <begin position="126"/>
        <end position="144"/>
    </location>
</feature>
<protein>
    <recommendedName>
        <fullName evidence="10">Odorant receptor</fullName>
    </recommendedName>
</protein>
<feature type="transmembrane region" description="Helical" evidence="10">
    <location>
        <begin position="65"/>
        <end position="84"/>
    </location>
</feature>
<dbReference type="PANTHER" id="PTHR21137:SF35">
    <property type="entry name" value="ODORANT RECEPTOR 19A-RELATED"/>
    <property type="match status" value="1"/>
</dbReference>
<keyword evidence="11" id="KW-0175">Coiled coil</keyword>
<evidence type="ECO:0000256" key="8">
    <source>
        <dbReference type="ARBA" id="ARBA00023170"/>
    </source>
</evidence>
<evidence type="ECO:0000256" key="10">
    <source>
        <dbReference type="RuleBase" id="RU351113"/>
    </source>
</evidence>
<dbReference type="EMBL" id="GDKB01000051">
    <property type="protein sequence ID" value="JAP38445.1"/>
    <property type="molecule type" value="Transcribed_RNA"/>
</dbReference>
<comment type="caution">
    <text evidence="10">Lacks conserved residue(s) required for the propagation of feature annotation.</text>
</comment>
<dbReference type="GO" id="GO:0004984">
    <property type="term" value="F:olfactory receptor activity"/>
    <property type="evidence" value="ECO:0007669"/>
    <property type="project" value="InterPro"/>
</dbReference>
<feature type="transmembrane region" description="Helical" evidence="10">
    <location>
        <begin position="263"/>
        <end position="284"/>
    </location>
</feature>